<protein>
    <submittedName>
        <fullName evidence="2">Uncharacterized protein</fullName>
    </submittedName>
</protein>
<feature type="region of interest" description="Disordered" evidence="1">
    <location>
        <begin position="51"/>
        <end position="111"/>
    </location>
</feature>
<proteinExistence type="predicted"/>
<name>A0ABU6VLP7_9FABA</name>
<accession>A0ABU6VLP7</accession>
<gene>
    <name evidence="2" type="ORF">PIB30_066278</name>
</gene>
<evidence type="ECO:0000313" key="2">
    <source>
        <dbReference type="EMBL" id="MED6174156.1"/>
    </source>
</evidence>
<dbReference type="Proteomes" id="UP001341840">
    <property type="component" value="Unassembled WGS sequence"/>
</dbReference>
<reference evidence="2 3" key="1">
    <citation type="journal article" date="2023" name="Plants (Basel)">
        <title>Bridging the Gap: Combining Genomics and Transcriptomics Approaches to Understand Stylosanthes scabra, an Orphan Legume from the Brazilian Caatinga.</title>
        <authorList>
            <person name="Ferreira-Neto J.R.C."/>
            <person name="da Silva M.D."/>
            <person name="Binneck E."/>
            <person name="de Melo N.F."/>
            <person name="da Silva R.H."/>
            <person name="de Melo A.L.T.M."/>
            <person name="Pandolfi V."/>
            <person name="Bustamante F.O."/>
            <person name="Brasileiro-Vidal A.C."/>
            <person name="Benko-Iseppon A.M."/>
        </authorList>
    </citation>
    <scope>NUCLEOTIDE SEQUENCE [LARGE SCALE GENOMIC DNA]</scope>
    <source>
        <tissue evidence="2">Leaves</tissue>
    </source>
</reference>
<sequence>VDKPIKYNAYFIMKYGFISEAEVAIDLQYQPFVAINPNKVLTTDPTEANVDGATKTIRAKQPIRRRSPKKLMSSTQQNIPNSSDATQQVPQQAPRSPVAGPSNKTLATTEPVAHKIWQFIQHQG</sequence>
<feature type="compositionally biased region" description="Polar residues" evidence="1">
    <location>
        <begin position="72"/>
        <end position="94"/>
    </location>
</feature>
<feature type="compositionally biased region" description="Basic residues" evidence="1">
    <location>
        <begin position="57"/>
        <end position="69"/>
    </location>
</feature>
<evidence type="ECO:0000313" key="3">
    <source>
        <dbReference type="Proteomes" id="UP001341840"/>
    </source>
</evidence>
<evidence type="ECO:0000256" key="1">
    <source>
        <dbReference type="SAM" id="MobiDB-lite"/>
    </source>
</evidence>
<dbReference type="EMBL" id="JASCZI010151708">
    <property type="protein sequence ID" value="MED6174156.1"/>
    <property type="molecule type" value="Genomic_DNA"/>
</dbReference>
<feature type="non-terminal residue" evidence="2">
    <location>
        <position position="1"/>
    </location>
</feature>
<organism evidence="2 3">
    <name type="scientific">Stylosanthes scabra</name>
    <dbReference type="NCBI Taxonomy" id="79078"/>
    <lineage>
        <taxon>Eukaryota</taxon>
        <taxon>Viridiplantae</taxon>
        <taxon>Streptophyta</taxon>
        <taxon>Embryophyta</taxon>
        <taxon>Tracheophyta</taxon>
        <taxon>Spermatophyta</taxon>
        <taxon>Magnoliopsida</taxon>
        <taxon>eudicotyledons</taxon>
        <taxon>Gunneridae</taxon>
        <taxon>Pentapetalae</taxon>
        <taxon>rosids</taxon>
        <taxon>fabids</taxon>
        <taxon>Fabales</taxon>
        <taxon>Fabaceae</taxon>
        <taxon>Papilionoideae</taxon>
        <taxon>50 kb inversion clade</taxon>
        <taxon>dalbergioids sensu lato</taxon>
        <taxon>Dalbergieae</taxon>
        <taxon>Pterocarpus clade</taxon>
        <taxon>Stylosanthes</taxon>
    </lineage>
</organism>
<keyword evidence="3" id="KW-1185">Reference proteome</keyword>
<comment type="caution">
    <text evidence="2">The sequence shown here is derived from an EMBL/GenBank/DDBJ whole genome shotgun (WGS) entry which is preliminary data.</text>
</comment>